<gene>
    <name evidence="2" type="ORF">HPB52_013892</name>
</gene>
<accession>A0A9D4QAB6</accession>
<feature type="region of interest" description="Disordered" evidence="1">
    <location>
        <begin position="132"/>
        <end position="169"/>
    </location>
</feature>
<reference evidence="2" key="2">
    <citation type="submission" date="2021-09" db="EMBL/GenBank/DDBJ databases">
        <authorList>
            <person name="Jia N."/>
            <person name="Wang J."/>
            <person name="Shi W."/>
            <person name="Du L."/>
            <person name="Sun Y."/>
            <person name="Zhan W."/>
            <person name="Jiang J."/>
            <person name="Wang Q."/>
            <person name="Zhang B."/>
            <person name="Ji P."/>
            <person name="Sakyi L.B."/>
            <person name="Cui X."/>
            <person name="Yuan T."/>
            <person name="Jiang B."/>
            <person name="Yang W."/>
            <person name="Lam T.T.-Y."/>
            <person name="Chang Q."/>
            <person name="Ding S."/>
            <person name="Wang X."/>
            <person name="Zhu J."/>
            <person name="Ruan X."/>
            <person name="Zhao L."/>
            <person name="Wei J."/>
            <person name="Que T."/>
            <person name="Du C."/>
            <person name="Cheng J."/>
            <person name="Dai P."/>
            <person name="Han X."/>
            <person name="Huang E."/>
            <person name="Gao Y."/>
            <person name="Liu J."/>
            <person name="Shao H."/>
            <person name="Ye R."/>
            <person name="Li L."/>
            <person name="Wei W."/>
            <person name="Wang X."/>
            <person name="Wang C."/>
            <person name="Huo Q."/>
            <person name="Li W."/>
            <person name="Guo W."/>
            <person name="Chen H."/>
            <person name="Chen S."/>
            <person name="Zhou L."/>
            <person name="Zhou L."/>
            <person name="Ni X."/>
            <person name="Tian J."/>
            <person name="Zhou Y."/>
            <person name="Sheng Y."/>
            <person name="Liu T."/>
            <person name="Pan Y."/>
            <person name="Xia L."/>
            <person name="Li J."/>
            <person name="Zhao F."/>
            <person name="Cao W."/>
        </authorList>
    </citation>
    <scope>NUCLEOTIDE SEQUENCE</scope>
    <source>
        <strain evidence="2">Rsan-2018</strain>
        <tissue evidence="2">Larvae</tissue>
    </source>
</reference>
<name>A0A9D4QAB6_RHISA</name>
<dbReference type="EMBL" id="JABSTV010001247">
    <property type="protein sequence ID" value="KAH7972606.1"/>
    <property type="molecule type" value="Genomic_DNA"/>
</dbReference>
<dbReference type="VEuPathDB" id="VectorBase:RSAN_025789"/>
<comment type="caution">
    <text evidence="2">The sequence shown here is derived from an EMBL/GenBank/DDBJ whole genome shotgun (WGS) entry which is preliminary data.</text>
</comment>
<feature type="region of interest" description="Disordered" evidence="1">
    <location>
        <begin position="205"/>
        <end position="232"/>
    </location>
</feature>
<feature type="region of interest" description="Disordered" evidence="1">
    <location>
        <begin position="276"/>
        <end position="306"/>
    </location>
</feature>
<dbReference type="AlphaFoldDB" id="A0A9D4QAB6"/>
<evidence type="ECO:0000313" key="3">
    <source>
        <dbReference type="Proteomes" id="UP000821837"/>
    </source>
</evidence>
<feature type="compositionally biased region" description="Low complexity" evidence="1">
    <location>
        <begin position="455"/>
        <end position="464"/>
    </location>
</feature>
<sequence length="715" mass="76923">MDMVFQQLGVRPRPALDKVTIPSSRHPRHVDTIRVPIRPQAGPPGPFRNPKRRGAALTLTRRACTSVMQRLAEPSVPPTTNDAPPVSPASCCATTAAAPTLSLSGAVSRPTPTTVDQPAAFPISAPAPATCNAGSVLETPSSTTLPPDPKSVNTSSASQSAAHDAVPTGSAPGICKENSMCADKSVLKSGVPLVPTVLPSTIAADDSSTEMDFTASQGNEDNTSYPEGSWNTVRANRKPASTARPRTELITVGIQLPPATLTPKYLCTTCLLPSSPPQISRPDQRKSPSGQTSSEPCVPENTLPSHCPPPPLSYEYELNGKPITIKPYAPNPPISCLGVIHNGTVLTNALSTALRPSAAAVQRFCLQILLLTFCPTLVHPLPSQYSFISRLPCPFLLAKQRECAKAAFLRRTALRRTTQPCPPSSSTHEFRSPPATSTPGSYAAKVKGASPVYPPSSNNTPSPSMGNERRSFDLGLAMLERNQREQQRVSDELQQKIHALTQTLETTTSSLTSELADQMVTWSKPPPPHTTLAWFNWKPRLSGFSPPSKPNPSNWNPSLLCSTPCKTRSPGKKEGTRTHKRLRHCNDLDGAWKGPRDFADPSPNIPHSPFPTPFSSSPKLGRPAPSRATVLPCYDGHATASIYVRPTFPSNHLTTGIQQPSRSLSTPIPDPDPHFLRLWRRHKPHNVQLSSALMLCVLKSWLTAHPSSTLVGTRV</sequence>
<organism evidence="2 3">
    <name type="scientific">Rhipicephalus sanguineus</name>
    <name type="common">Brown dog tick</name>
    <name type="synonym">Ixodes sanguineus</name>
    <dbReference type="NCBI Taxonomy" id="34632"/>
    <lineage>
        <taxon>Eukaryota</taxon>
        <taxon>Metazoa</taxon>
        <taxon>Ecdysozoa</taxon>
        <taxon>Arthropoda</taxon>
        <taxon>Chelicerata</taxon>
        <taxon>Arachnida</taxon>
        <taxon>Acari</taxon>
        <taxon>Parasitiformes</taxon>
        <taxon>Ixodida</taxon>
        <taxon>Ixodoidea</taxon>
        <taxon>Ixodidae</taxon>
        <taxon>Rhipicephalinae</taxon>
        <taxon>Rhipicephalus</taxon>
        <taxon>Rhipicephalus</taxon>
    </lineage>
</organism>
<evidence type="ECO:0000256" key="1">
    <source>
        <dbReference type="SAM" id="MobiDB-lite"/>
    </source>
</evidence>
<reference evidence="2" key="1">
    <citation type="journal article" date="2020" name="Cell">
        <title>Large-Scale Comparative Analyses of Tick Genomes Elucidate Their Genetic Diversity and Vector Capacities.</title>
        <authorList>
            <consortium name="Tick Genome and Microbiome Consortium (TIGMIC)"/>
            <person name="Jia N."/>
            <person name="Wang J."/>
            <person name="Shi W."/>
            <person name="Du L."/>
            <person name="Sun Y."/>
            <person name="Zhan W."/>
            <person name="Jiang J.F."/>
            <person name="Wang Q."/>
            <person name="Zhang B."/>
            <person name="Ji P."/>
            <person name="Bell-Sakyi L."/>
            <person name="Cui X.M."/>
            <person name="Yuan T.T."/>
            <person name="Jiang B.G."/>
            <person name="Yang W.F."/>
            <person name="Lam T.T."/>
            <person name="Chang Q.C."/>
            <person name="Ding S.J."/>
            <person name="Wang X.J."/>
            <person name="Zhu J.G."/>
            <person name="Ruan X.D."/>
            <person name="Zhao L."/>
            <person name="Wei J.T."/>
            <person name="Ye R.Z."/>
            <person name="Que T.C."/>
            <person name="Du C.H."/>
            <person name="Zhou Y.H."/>
            <person name="Cheng J.X."/>
            <person name="Dai P.F."/>
            <person name="Guo W.B."/>
            <person name="Han X.H."/>
            <person name="Huang E.J."/>
            <person name="Li L.F."/>
            <person name="Wei W."/>
            <person name="Gao Y.C."/>
            <person name="Liu J.Z."/>
            <person name="Shao H.Z."/>
            <person name="Wang X."/>
            <person name="Wang C.C."/>
            <person name="Yang T.C."/>
            <person name="Huo Q.B."/>
            <person name="Li W."/>
            <person name="Chen H.Y."/>
            <person name="Chen S.E."/>
            <person name="Zhou L.G."/>
            <person name="Ni X.B."/>
            <person name="Tian J.H."/>
            <person name="Sheng Y."/>
            <person name="Liu T."/>
            <person name="Pan Y.S."/>
            <person name="Xia L.Y."/>
            <person name="Li J."/>
            <person name="Zhao F."/>
            <person name="Cao W.C."/>
        </authorList>
    </citation>
    <scope>NUCLEOTIDE SEQUENCE</scope>
    <source>
        <strain evidence="2">Rsan-2018</strain>
    </source>
</reference>
<evidence type="ECO:0000313" key="2">
    <source>
        <dbReference type="EMBL" id="KAH7972606.1"/>
    </source>
</evidence>
<dbReference type="Proteomes" id="UP000821837">
    <property type="component" value="Chromosome 11"/>
</dbReference>
<feature type="compositionally biased region" description="Polar residues" evidence="1">
    <location>
        <begin position="210"/>
        <end position="232"/>
    </location>
</feature>
<protein>
    <submittedName>
        <fullName evidence="2">Uncharacterized protein</fullName>
    </submittedName>
</protein>
<keyword evidence="3" id="KW-1185">Reference proteome</keyword>
<proteinExistence type="predicted"/>
<feature type="compositionally biased region" description="Polar residues" evidence="1">
    <location>
        <begin position="138"/>
        <end position="161"/>
    </location>
</feature>
<feature type="region of interest" description="Disordered" evidence="1">
    <location>
        <begin position="417"/>
        <end position="469"/>
    </location>
</feature>